<feature type="transmembrane region" description="Helical" evidence="1">
    <location>
        <begin position="41"/>
        <end position="60"/>
    </location>
</feature>
<evidence type="ECO:0000256" key="1">
    <source>
        <dbReference type="SAM" id="Phobius"/>
    </source>
</evidence>
<sequence>MGPQVSYTDRAATDISDDSANICEYRMSRAQYKEPSCKFGWFHLLVLFVCGSTFLSVTLVPNVLTYMSDDVGCDLGLSLRDKSTTNDLTYTGRESMHDGGPIPFTPASRVTLSLDESESMMRQINFFSPAESIHGVRRGIAQHEHLLTAA</sequence>
<proteinExistence type="predicted"/>
<dbReference type="EMBL" id="CAJPIN010000603">
    <property type="protein sequence ID" value="CAG2053703.1"/>
    <property type="molecule type" value="Genomic_DNA"/>
</dbReference>
<reference evidence="2" key="1">
    <citation type="submission" date="2021-03" db="EMBL/GenBank/DDBJ databases">
        <authorList>
            <person name="Tran Van P."/>
        </authorList>
    </citation>
    <scope>NUCLEOTIDE SEQUENCE</scope>
</reference>
<keyword evidence="3" id="KW-1185">Reference proteome</keyword>
<keyword evidence="1" id="KW-1133">Transmembrane helix</keyword>
<accession>A0ABN7NGR6</accession>
<evidence type="ECO:0000313" key="3">
    <source>
        <dbReference type="Proteomes" id="UP001153148"/>
    </source>
</evidence>
<evidence type="ECO:0000313" key="2">
    <source>
        <dbReference type="EMBL" id="CAG2053703.1"/>
    </source>
</evidence>
<name>A0ABN7NGR6_TIMPD</name>
<keyword evidence="1" id="KW-0472">Membrane</keyword>
<organism evidence="2 3">
    <name type="scientific">Timema podura</name>
    <name type="common">Walking stick</name>
    <dbReference type="NCBI Taxonomy" id="61482"/>
    <lineage>
        <taxon>Eukaryota</taxon>
        <taxon>Metazoa</taxon>
        <taxon>Ecdysozoa</taxon>
        <taxon>Arthropoda</taxon>
        <taxon>Hexapoda</taxon>
        <taxon>Insecta</taxon>
        <taxon>Pterygota</taxon>
        <taxon>Neoptera</taxon>
        <taxon>Polyneoptera</taxon>
        <taxon>Phasmatodea</taxon>
        <taxon>Timematodea</taxon>
        <taxon>Timematoidea</taxon>
        <taxon>Timematidae</taxon>
        <taxon>Timema</taxon>
    </lineage>
</organism>
<protein>
    <submittedName>
        <fullName evidence="2">Uncharacterized protein</fullName>
    </submittedName>
</protein>
<dbReference type="Proteomes" id="UP001153148">
    <property type="component" value="Unassembled WGS sequence"/>
</dbReference>
<gene>
    <name evidence="2" type="ORF">TPAB3V08_LOCUS753</name>
</gene>
<comment type="caution">
    <text evidence="2">The sequence shown here is derived from an EMBL/GenBank/DDBJ whole genome shotgun (WGS) entry which is preliminary data.</text>
</comment>
<keyword evidence="1" id="KW-0812">Transmembrane</keyword>